<proteinExistence type="predicted"/>
<sequence length="145" mass="15923">MNGFNYLYTPMTFPGNPFGASAGLKAKKARLEAIKSRLEGYSCNIDDKQVTNALNGSIGAIGSMTFSINGALGSVAGDKYDEERRQEQTDIKTLSTLLDTKRDTMVELLKLEIASLETQISAAVASEWEEYRNNSLLKTPTFKTK</sequence>
<gene>
    <name evidence="1" type="ORF">HMPREF9383_0046</name>
</gene>
<dbReference type="Proteomes" id="UP000003530">
    <property type="component" value="Unassembled WGS sequence"/>
</dbReference>
<organism evidence="1 2">
    <name type="scientific">Streptococcus sanguinis SK150</name>
    <dbReference type="NCBI Taxonomy" id="888811"/>
    <lineage>
        <taxon>Bacteria</taxon>
        <taxon>Bacillati</taxon>
        <taxon>Bacillota</taxon>
        <taxon>Bacilli</taxon>
        <taxon>Lactobacillales</taxon>
        <taxon>Streptococcaceae</taxon>
        <taxon>Streptococcus</taxon>
    </lineage>
</organism>
<dbReference type="HOGENOM" id="CLU_1785867_0_0_9"/>
<evidence type="ECO:0000313" key="2">
    <source>
        <dbReference type="Proteomes" id="UP000003530"/>
    </source>
</evidence>
<dbReference type="RefSeq" id="WP_002908246.1">
    <property type="nucleotide sequence ID" value="NZ_GL872442.1"/>
</dbReference>
<dbReference type="PATRIC" id="fig|888811.3.peg.45"/>
<evidence type="ECO:0000313" key="1">
    <source>
        <dbReference type="EMBL" id="EGD37725.1"/>
    </source>
</evidence>
<dbReference type="EMBL" id="AEXY01000001">
    <property type="protein sequence ID" value="EGD37725.1"/>
    <property type="molecule type" value="Genomic_DNA"/>
</dbReference>
<reference evidence="1 2" key="1">
    <citation type="submission" date="2011-02" db="EMBL/GenBank/DDBJ databases">
        <authorList>
            <person name="Muzny D."/>
            <person name="Qin X."/>
            <person name="Deng J."/>
            <person name="Jiang H."/>
            <person name="Liu Y."/>
            <person name="Qu J."/>
            <person name="Song X.-Z."/>
            <person name="Zhang L."/>
            <person name="Thornton R."/>
            <person name="Coyle M."/>
            <person name="Francisco L."/>
            <person name="Jackson L."/>
            <person name="Javaid M."/>
            <person name="Korchina V."/>
            <person name="Kovar C."/>
            <person name="Mata R."/>
            <person name="Mathew T."/>
            <person name="Ngo R."/>
            <person name="Nguyen L."/>
            <person name="Nguyen N."/>
            <person name="Okwuonu G."/>
            <person name="Ongeri F."/>
            <person name="Pham C."/>
            <person name="Simmons D."/>
            <person name="Wilczek-Boney K."/>
            <person name="Hale W."/>
            <person name="Jakkamsetti A."/>
            <person name="Pham P."/>
            <person name="Ruth R."/>
            <person name="San Lucas F."/>
            <person name="Warren J."/>
            <person name="Zhang J."/>
            <person name="Zhao Z."/>
            <person name="Zhou C."/>
            <person name="Zhu D."/>
            <person name="Lee S."/>
            <person name="Bess C."/>
            <person name="Blankenburg K."/>
            <person name="Forbes L."/>
            <person name="Fu Q."/>
            <person name="Gubbala S."/>
            <person name="Hirani K."/>
            <person name="Jayaseelan J.C."/>
            <person name="Lara F."/>
            <person name="Munidasa M."/>
            <person name="Palculict T."/>
            <person name="Patil S."/>
            <person name="Pu L.-L."/>
            <person name="Saada N."/>
            <person name="Tang L."/>
            <person name="Weissenberger G."/>
            <person name="Zhu Y."/>
            <person name="Hemphill L."/>
            <person name="Shang Y."/>
            <person name="Youmans B."/>
            <person name="Ayvaz T."/>
            <person name="Ross M."/>
            <person name="Santibanez J."/>
            <person name="Aqrawi P."/>
            <person name="Gross S."/>
            <person name="Joshi V."/>
            <person name="Fowler G."/>
            <person name="Nazareth L."/>
            <person name="Reid J."/>
            <person name="Worley K."/>
            <person name="Petrosino J."/>
            <person name="Highlander S."/>
            <person name="Gibbs R."/>
        </authorList>
    </citation>
    <scope>NUCLEOTIDE SEQUENCE [LARGE SCALE GENOMIC DNA]</scope>
    <source>
        <strain evidence="1 2">SK150</strain>
    </source>
</reference>
<comment type="caution">
    <text evidence="1">The sequence shown here is derived from an EMBL/GenBank/DDBJ whole genome shotgun (WGS) entry which is preliminary data.</text>
</comment>
<protein>
    <submittedName>
        <fullName evidence="1">Uncharacterized protein</fullName>
    </submittedName>
</protein>
<accession>F0IIU4</accession>
<name>F0IIU4_STRSA</name>
<dbReference type="AlphaFoldDB" id="F0IIU4"/>